<reference evidence="1" key="2">
    <citation type="submission" date="2020-11" db="EMBL/GenBank/DDBJ databases">
        <authorList>
            <consortium name="DOE Joint Genome Institute"/>
            <person name="Kuo A."/>
            <person name="Miyauchi S."/>
            <person name="Kiss E."/>
            <person name="Drula E."/>
            <person name="Kohler A."/>
            <person name="Sanchez-Garcia M."/>
            <person name="Andreopoulos B."/>
            <person name="Barry K.W."/>
            <person name="Bonito G."/>
            <person name="Buee M."/>
            <person name="Carver A."/>
            <person name="Chen C."/>
            <person name="Cichocki N."/>
            <person name="Clum A."/>
            <person name="Culley D."/>
            <person name="Crous P.W."/>
            <person name="Fauchery L."/>
            <person name="Girlanda M."/>
            <person name="Hayes R."/>
            <person name="Keri Z."/>
            <person name="Labutti K."/>
            <person name="Lipzen A."/>
            <person name="Lombard V."/>
            <person name="Magnuson J."/>
            <person name="Maillard F."/>
            <person name="Morin E."/>
            <person name="Murat C."/>
            <person name="Nolan M."/>
            <person name="Ohm R."/>
            <person name="Pangilinan J."/>
            <person name="Pereira M."/>
            <person name="Perotto S."/>
            <person name="Peter M."/>
            <person name="Riley R."/>
            <person name="Sitrit Y."/>
            <person name="Stielow B."/>
            <person name="Szollosi G."/>
            <person name="Zifcakova L."/>
            <person name="Stursova M."/>
            <person name="Spatafora J.W."/>
            <person name="Tedersoo L."/>
            <person name="Vaario L.-M."/>
            <person name="Yamada A."/>
            <person name="Yan M."/>
            <person name="Wang P."/>
            <person name="Xu J."/>
            <person name="Bruns T."/>
            <person name="Baldrian P."/>
            <person name="Vilgalys R."/>
            <person name="Henrissat B."/>
            <person name="Grigoriev I.V."/>
            <person name="Hibbett D."/>
            <person name="Nagy L.G."/>
            <person name="Martin F.M."/>
        </authorList>
    </citation>
    <scope>NUCLEOTIDE SEQUENCE</scope>
    <source>
        <strain evidence="1">UH-Tt-Lm1</strain>
    </source>
</reference>
<organism evidence="1 2">
    <name type="scientific">Thelephora terrestris</name>
    <dbReference type="NCBI Taxonomy" id="56493"/>
    <lineage>
        <taxon>Eukaryota</taxon>
        <taxon>Fungi</taxon>
        <taxon>Dikarya</taxon>
        <taxon>Basidiomycota</taxon>
        <taxon>Agaricomycotina</taxon>
        <taxon>Agaricomycetes</taxon>
        <taxon>Thelephorales</taxon>
        <taxon>Thelephoraceae</taxon>
        <taxon>Thelephora</taxon>
    </lineage>
</organism>
<accession>A0A9P6H6X6</accession>
<evidence type="ECO:0000313" key="1">
    <source>
        <dbReference type="EMBL" id="KAF9780810.1"/>
    </source>
</evidence>
<protein>
    <recommendedName>
        <fullName evidence="3">F-box domain-containing protein</fullName>
    </recommendedName>
</protein>
<reference evidence="1" key="1">
    <citation type="journal article" date="2020" name="Nat. Commun.">
        <title>Large-scale genome sequencing of mycorrhizal fungi provides insights into the early evolution of symbiotic traits.</title>
        <authorList>
            <person name="Miyauchi S."/>
            <person name="Kiss E."/>
            <person name="Kuo A."/>
            <person name="Drula E."/>
            <person name="Kohler A."/>
            <person name="Sanchez-Garcia M."/>
            <person name="Morin E."/>
            <person name="Andreopoulos B."/>
            <person name="Barry K.W."/>
            <person name="Bonito G."/>
            <person name="Buee M."/>
            <person name="Carver A."/>
            <person name="Chen C."/>
            <person name="Cichocki N."/>
            <person name="Clum A."/>
            <person name="Culley D."/>
            <person name="Crous P.W."/>
            <person name="Fauchery L."/>
            <person name="Girlanda M."/>
            <person name="Hayes R.D."/>
            <person name="Keri Z."/>
            <person name="LaButti K."/>
            <person name="Lipzen A."/>
            <person name="Lombard V."/>
            <person name="Magnuson J."/>
            <person name="Maillard F."/>
            <person name="Murat C."/>
            <person name="Nolan M."/>
            <person name="Ohm R.A."/>
            <person name="Pangilinan J."/>
            <person name="Pereira M.F."/>
            <person name="Perotto S."/>
            <person name="Peter M."/>
            <person name="Pfister S."/>
            <person name="Riley R."/>
            <person name="Sitrit Y."/>
            <person name="Stielow J.B."/>
            <person name="Szollosi G."/>
            <person name="Zifcakova L."/>
            <person name="Stursova M."/>
            <person name="Spatafora J.W."/>
            <person name="Tedersoo L."/>
            <person name="Vaario L.M."/>
            <person name="Yamada A."/>
            <person name="Yan M."/>
            <person name="Wang P."/>
            <person name="Xu J."/>
            <person name="Bruns T."/>
            <person name="Baldrian P."/>
            <person name="Vilgalys R."/>
            <person name="Dunand C."/>
            <person name="Henrissat B."/>
            <person name="Grigoriev I.V."/>
            <person name="Hibbett D."/>
            <person name="Nagy L.G."/>
            <person name="Martin F.M."/>
        </authorList>
    </citation>
    <scope>NUCLEOTIDE SEQUENCE</scope>
    <source>
        <strain evidence="1">UH-Tt-Lm1</strain>
    </source>
</reference>
<sequence length="541" mass="60980">MPLSTERGELYPGDDLSVSELLYAAKKKLRGFTFDSRIVTTMDPFEIGRLEQDTQEVLRLLRSIKNNFAPINRIPPELFSTIPQYRDKSCMDKSLIALTHVCQGWREVLTTYSSLWTRMDCTNAEKTRVYIKRSKSSPLEIALRENGVSRYQKDALLLVLPHISRVASINVFGGRKLLQDFTETFSCPVPILRHMVIRLSGHLTPVLWHKLFDGNLSSLCTLSIAGVIPRLPCESLSKLTTLLIPLFSRESLTPLLDIFANAPLLSEIKLGGIPDSYDAPPGRVVSLPCLKTFTICTDTQPVWILLSHLIIPAGASLTMDLYLTRVESMFRKYIPNTFDNLQNISCISSISLDFGGATASLQLSGPSGGGLLIRGFRDWASPQITDEVILRSLDYFALSGTRRATVRMYKSKRPEAVDNAPHHILDVMKDLRTLFLNLCNNRHFILALNPDRNPSRSVVCPRLEEFIVYVEDYGALDFGELTSMAEERALRGARLRLIRVIHQGVLVPGAEAVRLREHVAHVDYRFVEGRPEWDSIPVDWE</sequence>
<dbReference type="Proteomes" id="UP000736335">
    <property type="component" value="Unassembled WGS sequence"/>
</dbReference>
<keyword evidence="2" id="KW-1185">Reference proteome</keyword>
<comment type="caution">
    <text evidence="1">The sequence shown here is derived from an EMBL/GenBank/DDBJ whole genome shotgun (WGS) entry which is preliminary data.</text>
</comment>
<name>A0A9P6H6X6_9AGAM</name>
<evidence type="ECO:0000313" key="2">
    <source>
        <dbReference type="Proteomes" id="UP000736335"/>
    </source>
</evidence>
<dbReference type="OrthoDB" id="2884925at2759"/>
<evidence type="ECO:0008006" key="3">
    <source>
        <dbReference type="Google" id="ProtNLM"/>
    </source>
</evidence>
<gene>
    <name evidence="1" type="ORF">BJ322DRAFT_284132</name>
</gene>
<dbReference type="AlphaFoldDB" id="A0A9P6H6X6"/>
<dbReference type="EMBL" id="WIUZ02000015">
    <property type="protein sequence ID" value="KAF9780810.1"/>
    <property type="molecule type" value="Genomic_DNA"/>
</dbReference>
<proteinExistence type="predicted"/>